<name>A0A1V0SL80_9VIRU</name>
<evidence type="ECO:0000313" key="2">
    <source>
        <dbReference type="EMBL" id="ARF12421.1"/>
    </source>
</evidence>
<evidence type="ECO:0000256" key="1">
    <source>
        <dbReference type="SAM" id="Phobius"/>
    </source>
</evidence>
<protein>
    <submittedName>
        <fullName evidence="2">Uncharacterized protein</fullName>
    </submittedName>
</protein>
<organism evidence="2">
    <name type="scientific">Klosneuvirus KNV1</name>
    <dbReference type="NCBI Taxonomy" id="1977640"/>
    <lineage>
        <taxon>Viruses</taxon>
        <taxon>Varidnaviria</taxon>
        <taxon>Bamfordvirae</taxon>
        <taxon>Nucleocytoviricota</taxon>
        <taxon>Megaviricetes</taxon>
        <taxon>Imitervirales</taxon>
        <taxon>Mimiviridae</taxon>
        <taxon>Klosneuvirinae</taxon>
        <taxon>Klosneuvirus</taxon>
    </lineage>
</organism>
<keyword evidence="1" id="KW-0812">Transmembrane</keyword>
<keyword evidence="1" id="KW-0472">Membrane</keyword>
<keyword evidence="1" id="KW-1133">Transmembrane helix</keyword>
<proteinExistence type="predicted"/>
<accession>A0A1V0SL80</accession>
<feature type="transmembrane region" description="Helical" evidence="1">
    <location>
        <begin position="20"/>
        <end position="36"/>
    </location>
</feature>
<gene>
    <name evidence="2" type="ORF">Klosneuvirus_5_91</name>
</gene>
<dbReference type="EMBL" id="KY684112">
    <property type="protein sequence ID" value="ARF12421.1"/>
    <property type="molecule type" value="Genomic_DNA"/>
</dbReference>
<sequence length="113" mass="13163">MSLLNLFWHLNVTDNTKTIMVLGIIVLIIVMCYFSGKKKSNKKIKKKHLNNLDDTYINYLTKLKPSMCEKRYMQCKESNVLNGSDDFCVPCLNDGKSPNFFYDPEKKEWIKSG</sequence>
<reference evidence="2" key="1">
    <citation type="journal article" date="2017" name="Science">
        <title>Giant viruses with an expanded complement of translation system components.</title>
        <authorList>
            <person name="Schulz F."/>
            <person name="Yutin N."/>
            <person name="Ivanova N.N."/>
            <person name="Ortega D.R."/>
            <person name="Lee T.K."/>
            <person name="Vierheilig J."/>
            <person name="Daims H."/>
            <person name="Horn M."/>
            <person name="Wagner M."/>
            <person name="Jensen G.J."/>
            <person name="Kyrpides N.C."/>
            <person name="Koonin E.V."/>
            <person name="Woyke T."/>
        </authorList>
    </citation>
    <scope>NUCLEOTIDE SEQUENCE</scope>
    <source>
        <strain evidence="2">KNV1</strain>
    </source>
</reference>